<name>K0SJU7_THAOC</name>
<feature type="region of interest" description="Disordered" evidence="1">
    <location>
        <begin position="75"/>
        <end position="97"/>
    </location>
</feature>
<evidence type="ECO:0000313" key="2">
    <source>
        <dbReference type="EMBL" id="EJK65204.1"/>
    </source>
</evidence>
<reference evidence="2 3" key="1">
    <citation type="journal article" date="2012" name="Genome Biol.">
        <title>Genome and low-iron response of an oceanic diatom adapted to chronic iron limitation.</title>
        <authorList>
            <person name="Lommer M."/>
            <person name="Specht M."/>
            <person name="Roy A.S."/>
            <person name="Kraemer L."/>
            <person name="Andreson R."/>
            <person name="Gutowska M.A."/>
            <person name="Wolf J."/>
            <person name="Bergner S.V."/>
            <person name="Schilhabel M.B."/>
            <person name="Klostermeier U.C."/>
            <person name="Beiko R.G."/>
            <person name="Rosenstiel P."/>
            <person name="Hippler M."/>
            <person name="Laroche J."/>
        </authorList>
    </citation>
    <scope>NUCLEOTIDE SEQUENCE [LARGE SCALE GENOMIC DNA]</scope>
    <source>
        <strain evidence="2 3">CCMP1005</strain>
    </source>
</reference>
<organism evidence="2 3">
    <name type="scientific">Thalassiosira oceanica</name>
    <name type="common">Marine diatom</name>
    <dbReference type="NCBI Taxonomy" id="159749"/>
    <lineage>
        <taxon>Eukaryota</taxon>
        <taxon>Sar</taxon>
        <taxon>Stramenopiles</taxon>
        <taxon>Ochrophyta</taxon>
        <taxon>Bacillariophyta</taxon>
        <taxon>Coscinodiscophyceae</taxon>
        <taxon>Thalassiosirophycidae</taxon>
        <taxon>Thalassiosirales</taxon>
        <taxon>Thalassiosiraceae</taxon>
        <taxon>Thalassiosira</taxon>
    </lineage>
</organism>
<dbReference type="AlphaFoldDB" id="K0SJU7"/>
<accession>K0SJU7</accession>
<keyword evidence="3" id="KW-1185">Reference proteome</keyword>
<evidence type="ECO:0000313" key="3">
    <source>
        <dbReference type="Proteomes" id="UP000266841"/>
    </source>
</evidence>
<feature type="compositionally biased region" description="Low complexity" evidence="1">
    <location>
        <begin position="1"/>
        <end position="10"/>
    </location>
</feature>
<dbReference type="Proteomes" id="UP000266841">
    <property type="component" value="Unassembled WGS sequence"/>
</dbReference>
<feature type="compositionally biased region" description="Basic and acidic residues" evidence="1">
    <location>
        <begin position="36"/>
        <end position="54"/>
    </location>
</feature>
<dbReference type="EMBL" id="AGNL01016190">
    <property type="protein sequence ID" value="EJK65204.1"/>
    <property type="molecule type" value="Genomic_DNA"/>
</dbReference>
<sequence>MSTSTPSSHRSGPRRGRGGSARGKARSNHLISLVVSEREGEGSGGVRDEKEGGRRVAVAVPNEVNEVSDRFRLRHQESEAKRRAGRAIADSGADHPF</sequence>
<protein>
    <submittedName>
        <fullName evidence="2">Uncharacterized protein</fullName>
    </submittedName>
</protein>
<evidence type="ECO:0000256" key="1">
    <source>
        <dbReference type="SAM" id="MobiDB-lite"/>
    </source>
</evidence>
<feature type="compositionally biased region" description="Basic residues" evidence="1">
    <location>
        <begin position="11"/>
        <end position="27"/>
    </location>
</feature>
<gene>
    <name evidence="2" type="ORF">THAOC_13966</name>
</gene>
<feature type="region of interest" description="Disordered" evidence="1">
    <location>
        <begin position="1"/>
        <end position="54"/>
    </location>
</feature>
<comment type="caution">
    <text evidence="2">The sequence shown here is derived from an EMBL/GenBank/DDBJ whole genome shotgun (WGS) entry which is preliminary data.</text>
</comment>
<proteinExistence type="predicted"/>